<dbReference type="AlphaFoldDB" id="A0AAW2PXW5"/>
<gene>
    <name evidence="2" type="ORF">Sradi_3721000</name>
</gene>
<dbReference type="PANTHER" id="PTHR31589:SF110">
    <property type="entry name" value="PROTEIN, PUTATIVE (DUF239)-RELATED"/>
    <property type="match status" value="1"/>
</dbReference>
<reference evidence="2" key="2">
    <citation type="journal article" date="2024" name="Plant">
        <title>Genomic evolution and insights into agronomic trait innovations of Sesamum species.</title>
        <authorList>
            <person name="Miao H."/>
            <person name="Wang L."/>
            <person name="Qu L."/>
            <person name="Liu H."/>
            <person name="Sun Y."/>
            <person name="Le M."/>
            <person name="Wang Q."/>
            <person name="Wei S."/>
            <person name="Zheng Y."/>
            <person name="Lin W."/>
            <person name="Duan Y."/>
            <person name="Cao H."/>
            <person name="Xiong S."/>
            <person name="Wang X."/>
            <person name="Wei L."/>
            <person name="Li C."/>
            <person name="Ma Q."/>
            <person name="Ju M."/>
            <person name="Zhao R."/>
            <person name="Li G."/>
            <person name="Mu C."/>
            <person name="Tian Q."/>
            <person name="Mei H."/>
            <person name="Zhang T."/>
            <person name="Gao T."/>
            <person name="Zhang H."/>
        </authorList>
    </citation>
    <scope>NUCLEOTIDE SEQUENCE</scope>
    <source>
        <strain evidence="2">G02</strain>
    </source>
</reference>
<reference evidence="2" key="1">
    <citation type="submission" date="2020-06" db="EMBL/GenBank/DDBJ databases">
        <authorList>
            <person name="Li T."/>
            <person name="Hu X."/>
            <person name="Zhang T."/>
            <person name="Song X."/>
            <person name="Zhang H."/>
            <person name="Dai N."/>
            <person name="Sheng W."/>
            <person name="Hou X."/>
            <person name="Wei L."/>
        </authorList>
    </citation>
    <scope>NUCLEOTIDE SEQUENCE</scope>
    <source>
        <strain evidence="2">G02</strain>
        <tissue evidence="2">Leaf</tissue>
    </source>
</reference>
<dbReference type="InterPro" id="IPR004314">
    <property type="entry name" value="Neprosin"/>
</dbReference>
<accession>A0AAW2PXW5</accession>
<sequence>MIPPQGIVPTLSNQTNESAAKKLWKLGIGCPERTIPIRRTRNKIDQKINLINSSRDHDVLSHSLQWNPNGIDVNSKLYGDYRTRLYSAWTDPKVGWWLAVGPSHEFIGYWPVALFNSIKDHADSLRFGGQVFTPSPKDNRPQMGSGIFINGEYDRTCYMQHLRVADETHSTLTDVDNSYIGGTDSRCYYEADQSFKNQNVGYSFLFGGAGGKDRSTCLYA</sequence>
<proteinExistence type="predicted"/>
<evidence type="ECO:0000313" key="2">
    <source>
        <dbReference type="EMBL" id="KAL0360365.1"/>
    </source>
</evidence>
<organism evidence="2">
    <name type="scientific">Sesamum radiatum</name>
    <name type="common">Black benniseed</name>
    <dbReference type="NCBI Taxonomy" id="300843"/>
    <lineage>
        <taxon>Eukaryota</taxon>
        <taxon>Viridiplantae</taxon>
        <taxon>Streptophyta</taxon>
        <taxon>Embryophyta</taxon>
        <taxon>Tracheophyta</taxon>
        <taxon>Spermatophyta</taxon>
        <taxon>Magnoliopsida</taxon>
        <taxon>eudicotyledons</taxon>
        <taxon>Gunneridae</taxon>
        <taxon>Pentapetalae</taxon>
        <taxon>asterids</taxon>
        <taxon>lamiids</taxon>
        <taxon>Lamiales</taxon>
        <taxon>Pedaliaceae</taxon>
        <taxon>Sesamum</taxon>
    </lineage>
</organism>
<dbReference type="EMBL" id="JACGWJ010000016">
    <property type="protein sequence ID" value="KAL0360365.1"/>
    <property type="molecule type" value="Genomic_DNA"/>
</dbReference>
<feature type="domain" description="Neprosin PEP catalytic" evidence="1">
    <location>
        <begin position="1"/>
        <end position="218"/>
    </location>
</feature>
<dbReference type="PROSITE" id="PS52045">
    <property type="entry name" value="NEPROSIN_PEP_CD"/>
    <property type="match status" value="1"/>
</dbReference>
<dbReference type="PANTHER" id="PTHR31589">
    <property type="entry name" value="PROTEIN, PUTATIVE (DUF239)-RELATED-RELATED"/>
    <property type="match status" value="1"/>
</dbReference>
<comment type="caution">
    <text evidence="2">The sequence shown here is derived from an EMBL/GenBank/DDBJ whole genome shotgun (WGS) entry which is preliminary data.</text>
</comment>
<protein>
    <recommendedName>
        <fullName evidence="1">Neprosin PEP catalytic domain-containing protein</fullName>
    </recommendedName>
</protein>
<name>A0AAW2PXW5_SESRA</name>
<dbReference type="Pfam" id="PF03080">
    <property type="entry name" value="Neprosin"/>
    <property type="match status" value="1"/>
</dbReference>
<evidence type="ECO:0000259" key="1">
    <source>
        <dbReference type="PROSITE" id="PS52045"/>
    </source>
</evidence>
<dbReference type="InterPro" id="IPR053168">
    <property type="entry name" value="Glutamic_endopeptidase"/>
</dbReference>